<evidence type="ECO:0000313" key="10">
    <source>
        <dbReference type="Proteomes" id="UP000029707"/>
    </source>
</evidence>
<evidence type="ECO:0000313" key="9">
    <source>
        <dbReference type="EMBL" id="TLE03298.1"/>
    </source>
</evidence>
<keyword evidence="5 8" id="KW-0812">Transmembrane</keyword>
<evidence type="ECO:0000256" key="2">
    <source>
        <dbReference type="ARBA" id="ARBA00007935"/>
    </source>
</evidence>
<feature type="transmembrane region" description="Helical" evidence="8">
    <location>
        <begin position="89"/>
        <end position="112"/>
    </location>
</feature>
<dbReference type="SUPFAM" id="SSF81345">
    <property type="entry name" value="ABC transporter involved in vitamin B12 uptake, BtuC"/>
    <property type="match status" value="1"/>
</dbReference>
<protein>
    <submittedName>
        <fullName evidence="9">Iron ABC transporter permease</fullName>
    </submittedName>
</protein>
<keyword evidence="7 8" id="KW-0472">Membrane</keyword>
<evidence type="ECO:0000256" key="8">
    <source>
        <dbReference type="SAM" id="Phobius"/>
    </source>
</evidence>
<evidence type="ECO:0000256" key="3">
    <source>
        <dbReference type="ARBA" id="ARBA00022448"/>
    </source>
</evidence>
<dbReference type="PANTHER" id="PTHR30472:SF70">
    <property type="entry name" value="MOLYBDATE IMPORT SYSTEM PERMEASE PROTEIN MOLB"/>
    <property type="match status" value="1"/>
</dbReference>
<dbReference type="Pfam" id="PF01032">
    <property type="entry name" value="FecCD"/>
    <property type="match status" value="1"/>
</dbReference>
<evidence type="ECO:0000256" key="6">
    <source>
        <dbReference type="ARBA" id="ARBA00022989"/>
    </source>
</evidence>
<evidence type="ECO:0000256" key="1">
    <source>
        <dbReference type="ARBA" id="ARBA00004651"/>
    </source>
</evidence>
<feature type="transmembrane region" description="Helical" evidence="8">
    <location>
        <begin position="145"/>
        <end position="166"/>
    </location>
</feature>
<sequence>MRKKIFFLCGVFALLVCAFIIALGLGRFDIAYSDMFALVNEYFNSVSKSIDSIIFVEERLKRIIAALCVGGALALSGGLYQGIIGNPLVSPSILGVLNGASFGAALGMVLGLSILGIEGLCFIFGIIAMGVSIALAYAFDKRMSILMLILGGMISAALFGALVSCLKLLADPYNTLPNIVFWLMGSLAFTQDAPLALLCVIFVLSAIVSVLLSSYIDVLNLDEESAQSLGIHIKYMRLFFVLVATLLASASVAVGGLIGWVGLVVPHIARFVMGANHRLMLPFCVIFGAFFLLVCDSIARSSFNVEIPLGIVSAVIGIPIFAALLIKRAKSVS</sequence>
<dbReference type="InterPro" id="IPR037294">
    <property type="entry name" value="ABC_BtuC-like"/>
</dbReference>
<feature type="transmembrane region" description="Helical" evidence="8">
    <location>
        <begin position="307"/>
        <end position="326"/>
    </location>
</feature>
<dbReference type="Gene3D" id="1.10.3470.10">
    <property type="entry name" value="ABC transporter involved in vitamin B12 uptake, BtuC"/>
    <property type="match status" value="1"/>
</dbReference>
<keyword evidence="6 8" id="KW-1133">Transmembrane helix</keyword>
<dbReference type="PANTHER" id="PTHR30472">
    <property type="entry name" value="FERRIC ENTEROBACTIN TRANSPORT SYSTEM PERMEASE PROTEIN"/>
    <property type="match status" value="1"/>
</dbReference>
<evidence type="ECO:0000256" key="5">
    <source>
        <dbReference type="ARBA" id="ARBA00022692"/>
    </source>
</evidence>
<dbReference type="Proteomes" id="UP000029707">
    <property type="component" value="Unassembled WGS sequence"/>
</dbReference>
<dbReference type="STRING" id="425400.LS65_09500"/>
<dbReference type="CDD" id="cd06550">
    <property type="entry name" value="TM_ABC_iron-siderophores_like"/>
    <property type="match status" value="1"/>
</dbReference>
<dbReference type="GO" id="GO:0033214">
    <property type="term" value="P:siderophore-iron import into cell"/>
    <property type="evidence" value="ECO:0007669"/>
    <property type="project" value="TreeGrafter"/>
</dbReference>
<evidence type="ECO:0000256" key="7">
    <source>
        <dbReference type="ARBA" id="ARBA00023136"/>
    </source>
</evidence>
<name>A0A4U8TW21_9HELI</name>
<dbReference type="GO" id="GO:0005886">
    <property type="term" value="C:plasma membrane"/>
    <property type="evidence" value="ECO:0007669"/>
    <property type="project" value="UniProtKB-SubCell"/>
</dbReference>
<dbReference type="InterPro" id="IPR000522">
    <property type="entry name" value="ABC_transptr_permease_BtuC"/>
</dbReference>
<comment type="similarity">
    <text evidence="2">Belongs to the binding-protein-dependent transport system permease family. FecCD subfamily.</text>
</comment>
<reference evidence="9 10" key="1">
    <citation type="journal article" date="2014" name="Genome Announc.">
        <title>Draft genome sequences of eight enterohepatic helicobacter species isolated from both laboratory and wild rodents.</title>
        <authorList>
            <person name="Sheh A."/>
            <person name="Shen Z."/>
            <person name="Fox J.G."/>
        </authorList>
    </citation>
    <scope>NUCLEOTIDE SEQUENCE [LARGE SCALE GENOMIC DNA]</scope>
    <source>
        <strain evidence="9 10">MIT 01-6451</strain>
    </source>
</reference>
<organism evidence="9 10">
    <name type="scientific">Helicobacter japonicus</name>
    <dbReference type="NCBI Taxonomy" id="425400"/>
    <lineage>
        <taxon>Bacteria</taxon>
        <taxon>Pseudomonadati</taxon>
        <taxon>Campylobacterota</taxon>
        <taxon>Epsilonproteobacteria</taxon>
        <taxon>Campylobacterales</taxon>
        <taxon>Helicobacteraceae</taxon>
        <taxon>Helicobacter</taxon>
    </lineage>
</organism>
<keyword evidence="10" id="KW-1185">Reference proteome</keyword>
<dbReference type="GO" id="GO:0022857">
    <property type="term" value="F:transmembrane transporter activity"/>
    <property type="evidence" value="ECO:0007669"/>
    <property type="project" value="InterPro"/>
</dbReference>
<evidence type="ECO:0000256" key="4">
    <source>
        <dbReference type="ARBA" id="ARBA00022475"/>
    </source>
</evidence>
<dbReference type="FunFam" id="1.10.3470.10:FF:000001">
    <property type="entry name" value="Vitamin B12 ABC transporter permease BtuC"/>
    <property type="match status" value="1"/>
</dbReference>
<feature type="transmembrane region" description="Helical" evidence="8">
    <location>
        <begin position="195"/>
        <end position="218"/>
    </location>
</feature>
<feature type="transmembrane region" description="Helical" evidence="8">
    <location>
        <begin position="63"/>
        <end position="83"/>
    </location>
</feature>
<dbReference type="RefSeq" id="WP_034363729.1">
    <property type="nucleotide sequence ID" value="NZ_CAJUDB010000029.1"/>
</dbReference>
<comment type="caution">
    <text evidence="9">The sequence shown here is derived from an EMBL/GenBank/DDBJ whole genome shotgun (WGS) entry which is preliminary data.</text>
</comment>
<keyword evidence="3" id="KW-0813">Transport</keyword>
<accession>A0A4U8TW21</accession>
<feature type="transmembrane region" description="Helical" evidence="8">
    <location>
        <begin position="119"/>
        <end position="139"/>
    </location>
</feature>
<dbReference type="EMBL" id="JRMQ02000001">
    <property type="protein sequence ID" value="TLE03298.1"/>
    <property type="molecule type" value="Genomic_DNA"/>
</dbReference>
<feature type="transmembrane region" description="Helical" evidence="8">
    <location>
        <begin position="238"/>
        <end position="263"/>
    </location>
</feature>
<dbReference type="OrthoDB" id="9782305at2"/>
<gene>
    <name evidence="9" type="ORF">LS65_000560</name>
</gene>
<feature type="transmembrane region" description="Helical" evidence="8">
    <location>
        <begin position="275"/>
        <end position="295"/>
    </location>
</feature>
<keyword evidence="4" id="KW-1003">Cell membrane</keyword>
<dbReference type="AlphaFoldDB" id="A0A4U8TW21"/>
<proteinExistence type="inferred from homology"/>
<comment type="subcellular location">
    <subcellularLocation>
        <location evidence="1">Cell membrane</location>
        <topology evidence="1">Multi-pass membrane protein</topology>
    </subcellularLocation>
</comment>